<comment type="caution">
    <text evidence="2">The sequence shown here is derived from an EMBL/GenBank/DDBJ whole genome shotgun (WGS) entry which is preliminary data.</text>
</comment>
<sequence length="308" mass="34653">MAAKETEEDPTLSQNTPEADASSRVKRAGRSSMMRLARSLHMLRLGKRSATDVAGTGLSPPPLSLSPETVAKMEEQIPLLMLAYPETYYSDDDEDDSSSSNEGDFYYPYVDNFEDQHFRFRRSEPDVDEGEGQLGYNDDTIDDAEWKRSQMGMLRLGKKSSEGSDNDFAQEKRSFGSHRRPGRGPMGMLRLGKRPMGMLRLGKRPMGMLRLGKRPMGMLRLGKRSMSSLRLGKRQMGMLRLGKRPMGMLRLGKRPMGMLRLGKRPMGMLRLGKRPMGMLRLGKRPMGMLRLGKRSTTIQESPEDAAIA</sequence>
<protein>
    <submittedName>
        <fullName evidence="2">Uncharacterized protein</fullName>
    </submittedName>
</protein>
<dbReference type="Proteomes" id="UP000735302">
    <property type="component" value="Unassembled WGS sequence"/>
</dbReference>
<dbReference type="AlphaFoldDB" id="A0AAV3YXM8"/>
<proteinExistence type="predicted"/>
<feature type="region of interest" description="Disordered" evidence="1">
    <location>
        <begin position="157"/>
        <end position="191"/>
    </location>
</feature>
<evidence type="ECO:0000256" key="1">
    <source>
        <dbReference type="SAM" id="MobiDB-lite"/>
    </source>
</evidence>
<keyword evidence="3" id="KW-1185">Reference proteome</keyword>
<dbReference type="EMBL" id="BLXT01001780">
    <property type="protein sequence ID" value="GFN87751.1"/>
    <property type="molecule type" value="Genomic_DNA"/>
</dbReference>
<evidence type="ECO:0000313" key="2">
    <source>
        <dbReference type="EMBL" id="GFN87751.1"/>
    </source>
</evidence>
<reference evidence="2 3" key="1">
    <citation type="journal article" date="2021" name="Elife">
        <title>Chloroplast acquisition without the gene transfer in kleptoplastic sea slugs, Plakobranchus ocellatus.</title>
        <authorList>
            <person name="Maeda T."/>
            <person name="Takahashi S."/>
            <person name="Yoshida T."/>
            <person name="Shimamura S."/>
            <person name="Takaki Y."/>
            <person name="Nagai Y."/>
            <person name="Toyoda A."/>
            <person name="Suzuki Y."/>
            <person name="Arimoto A."/>
            <person name="Ishii H."/>
            <person name="Satoh N."/>
            <person name="Nishiyama T."/>
            <person name="Hasebe M."/>
            <person name="Maruyama T."/>
            <person name="Minagawa J."/>
            <person name="Obokata J."/>
            <person name="Shigenobu S."/>
        </authorList>
    </citation>
    <scope>NUCLEOTIDE SEQUENCE [LARGE SCALE GENOMIC DNA]</scope>
</reference>
<accession>A0AAV3YXM8</accession>
<organism evidence="2 3">
    <name type="scientific">Plakobranchus ocellatus</name>
    <dbReference type="NCBI Taxonomy" id="259542"/>
    <lineage>
        <taxon>Eukaryota</taxon>
        <taxon>Metazoa</taxon>
        <taxon>Spiralia</taxon>
        <taxon>Lophotrochozoa</taxon>
        <taxon>Mollusca</taxon>
        <taxon>Gastropoda</taxon>
        <taxon>Heterobranchia</taxon>
        <taxon>Euthyneura</taxon>
        <taxon>Panpulmonata</taxon>
        <taxon>Sacoglossa</taxon>
        <taxon>Placobranchoidea</taxon>
        <taxon>Plakobranchidae</taxon>
        <taxon>Plakobranchus</taxon>
    </lineage>
</organism>
<name>A0AAV3YXM8_9GAST</name>
<feature type="region of interest" description="Disordered" evidence="1">
    <location>
        <begin position="1"/>
        <end position="31"/>
    </location>
</feature>
<evidence type="ECO:0000313" key="3">
    <source>
        <dbReference type="Proteomes" id="UP000735302"/>
    </source>
</evidence>
<gene>
    <name evidence="2" type="ORF">PoB_001425700</name>
</gene>
<feature type="compositionally biased region" description="Acidic residues" evidence="1">
    <location>
        <begin position="1"/>
        <end position="10"/>
    </location>
</feature>